<feature type="coiled-coil region" evidence="14">
    <location>
        <begin position="2126"/>
        <end position="2195"/>
    </location>
</feature>
<protein>
    <recommendedName>
        <fullName evidence="26">Dynein heavy chain</fullName>
    </recommendedName>
</protein>
<feature type="region of interest" description="Disordered" evidence="15">
    <location>
        <begin position="2678"/>
        <end position="2701"/>
    </location>
</feature>
<evidence type="ECO:0000256" key="10">
    <source>
        <dbReference type="ARBA" id="ARBA00023069"/>
    </source>
</evidence>
<dbReference type="GO" id="GO:0005524">
    <property type="term" value="F:ATP binding"/>
    <property type="evidence" value="ECO:0007669"/>
    <property type="project" value="UniProtKB-KW"/>
</dbReference>
<dbReference type="FunFam" id="1.20.920.30:FF:000002">
    <property type="entry name" value="Dynein axonemal heavy chain 3"/>
    <property type="match status" value="1"/>
</dbReference>
<evidence type="ECO:0000259" key="22">
    <source>
        <dbReference type="Pfam" id="PF18198"/>
    </source>
</evidence>
<dbReference type="InterPro" id="IPR026983">
    <property type="entry name" value="DHC"/>
</dbReference>
<keyword evidence="7" id="KW-0067">ATP-binding</keyword>
<dbReference type="InterPro" id="IPR042219">
    <property type="entry name" value="AAA_lid_11_sf"/>
</dbReference>
<dbReference type="OrthoDB" id="447173at2759"/>
<dbReference type="Gene3D" id="1.10.472.130">
    <property type="match status" value="1"/>
</dbReference>
<dbReference type="InterPro" id="IPR041658">
    <property type="entry name" value="AAA_lid_11"/>
</dbReference>
<dbReference type="Gene3D" id="1.10.287.2620">
    <property type="match status" value="1"/>
</dbReference>
<feature type="domain" description="Dynein heavy chain ATP-binding dynein motor region" evidence="19">
    <location>
        <begin position="2277"/>
        <end position="2502"/>
    </location>
</feature>
<dbReference type="SUPFAM" id="SSF52540">
    <property type="entry name" value="P-loop containing nucleoside triphosphate hydrolases"/>
    <property type="match status" value="1"/>
</dbReference>
<evidence type="ECO:0000256" key="9">
    <source>
        <dbReference type="ARBA" id="ARBA00023054"/>
    </source>
</evidence>
<keyword evidence="13" id="KW-0966">Cell projection</keyword>
<dbReference type="InterPro" id="IPR027417">
    <property type="entry name" value="P-loop_NTPase"/>
</dbReference>
<gene>
    <name evidence="24" type="ORF">FOZ60_000955</name>
</gene>
<dbReference type="InterPro" id="IPR024743">
    <property type="entry name" value="Dynein_HC_stalk"/>
</dbReference>
<keyword evidence="9 14" id="KW-0175">Coiled coil</keyword>
<dbReference type="Gene3D" id="1.10.8.720">
    <property type="entry name" value="Region D6 of dynein motor"/>
    <property type="match status" value="1"/>
</dbReference>
<keyword evidence="4" id="KW-0493">Microtubule</keyword>
<evidence type="ECO:0000259" key="16">
    <source>
        <dbReference type="Pfam" id="PF03028"/>
    </source>
</evidence>
<dbReference type="Pfam" id="PF12777">
    <property type="entry name" value="MT"/>
    <property type="match status" value="1"/>
</dbReference>
<keyword evidence="5" id="KW-0677">Repeat</keyword>
<dbReference type="Proteomes" id="UP000541610">
    <property type="component" value="Unassembled WGS sequence"/>
</dbReference>
<dbReference type="GO" id="GO:0005930">
    <property type="term" value="C:axoneme"/>
    <property type="evidence" value="ECO:0007669"/>
    <property type="project" value="UniProtKB-SubCell"/>
</dbReference>
<dbReference type="GO" id="GO:0008569">
    <property type="term" value="F:minus-end-directed microtubule motor activity"/>
    <property type="evidence" value="ECO:0007669"/>
    <property type="project" value="InterPro"/>
</dbReference>
<evidence type="ECO:0000256" key="4">
    <source>
        <dbReference type="ARBA" id="ARBA00022701"/>
    </source>
</evidence>
<dbReference type="Pfam" id="PF12775">
    <property type="entry name" value="AAA_7"/>
    <property type="match status" value="1"/>
</dbReference>
<evidence type="ECO:0000256" key="14">
    <source>
        <dbReference type="SAM" id="Coils"/>
    </source>
</evidence>
<comment type="similarity">
    <text evidence="2">Belongs to the dynein heavy chain family.</text>
</comment>
<dbReference type="Gene3D" id="1.20.140.100">
    <property type="entry name" value="Dynein heavy chain, N-terminal domain 2"/>
    <property type="match status" value="1"/>
</dbReference>
<dbReference type="InterPro" id="IPR035706">
    <property type="entry name" value="AAA_9"/>
</dbReference>
<evidence type="ECO:0000259" key="20">
    <source>
        <dbReference type="Pfam" id="PF17852"/>
    </source>
</evidence>
<evidence type="ECO:0000259" key="21">
    <source>
        <dbReference type="Pfam" id="PF17857"/>
    </source>
</evidence>
<dbReference type="FunFam" id="3.10.490.20:FF:000005">
    <property type="entry name" value="Dynein axonemal heavy chain 6"/>
    <property type="match status" value="1"/>
</dbReference>
<dbReference type="Gene3D" id="1.20.58.1120">
    <property type="match status" value="1"/>
</dbReference>
<evidence type="ECO:0000256" key="7">
    <source>
        <dbReference type="ARBA" id="ARBA00022840"/>
    </source>
</evidence>
<dbReference type="InterPro" id="IPR041228">
    <property type="entry name" value="Dynein_C"/>
</dbReference>
<keyword evidence="6" id="KW-0547">Nucleotide-binding</keyword>
<feature type="domain" description="Dynein heavy chain coiled coil stalk" evidence="18">
    <location>
        <begin position="1919"/>
        <end position="2247"/>
    </location>
</feature>
<evidence type="ECO:0000256" key="1">
    <source>
        <dbReference type="ARBA" id="ARBA00004430"/>
    </source>
</evidence>
<dbReference type="GO" id="GO:0007018">
    <property type="term" value="P:microtubule-based movement"/>
    <property type="evidence" value="ECO:0007669"/>
    <property type="project" value="InterPro"/>
</dbReference>
<dbReference type="Gene3D" id="6.10.140.1060">
    <property type="match status" value="1"/>
</dbReference>
<feature type="domain" description="Dynein heavy chain AAA 5 extension" evidence="20">
    <location>
        <begin position="1386"/>
        <end position="1530"/>
    </location>
</feature>
<dbReference type="GO" id="GO:0045505">
    <property type="term" value="F:dynein intermediate chain binding"/>
    <property type="evidence" value="ECO:0007669"/>
    <property type="project" value="InterPro"/>
</dbReference>
<feature type="domain" description="Dynein heavy chain AAA lid" evidence="22">
    <location>
        <begin position="2902"/>
        <end position="3045"/>
    </location>
</feature>
<dbReference type="Pfam" id="PF18199">
    <property type="entry name" value="Dynein_C"/>
    <property type="match status" value="1"/>
</dbReference>
<accession>A0A7J6P1C7</accession>
<dbReference type="Gene3D" id="1.20.920.20">
    <property type="match status" value="1"/>
</dbReference>
<dbReference type="FunFam" id="3.40.50.300:FF:000049">
    <property type="entry name" value="Dynein, axonemal, heavy chain 5"/>
    <property type="match status" value="1"/>
</dbReference>
<evidence type="ECO:0000256" key="3">
    <source>
        <dbReference type="ARBA" id="ARBA00022490"/>
    </source>
</evidence>
<dbReference type="PANTHER" id="PTHR22878">
    <property type="entry name" value="DYNEIN HEAVY CHAIN 6, AXONEMAL-LIKE-RELATED"/>
    <property type="match status" value="1"/>
</dbReference>
<dbReference type="GO" id="GO:0005874">
    <property type="term" value="C:microtubule"/>
    <property type="evidence" value="ECO:0007669"/>
    <property type="project" value="UniProtKB-KW"/>
</dbReference>
<evidence type="ECO:0000256" key="2">
    <source>
        <dbReference type="ARBA" id="ARBA00008887"/>
    </source>
</evidence>
<dbReference type="GO" id="GO:0051959">
    <property type="term" value="F:dynein light intermediate chain binding"/>
    <property type="evidence" value="ECO:0007669"/>
    <property type="project" value="InterPro"/>
</dbReference>
<feature type="domain" description="Dynein heavy chain linker" evidence="17">
    <location>
        <begin position="759"/>
        <end position="1162"/>
    </location>
</feature>
<dbReference type="FunFam" id="1.20.58.1120:FF:000007">
    <property type="entry name" value="Dynein heavy chain 4"/>
    <property type="match status" value="1"/>
</dbReference>
<dbReference type="Pfam" id="PF12781">
    <property type="entry name" value="AAA_9"/>
    <property type="match status" value="1"/>
</dbReference>
<evidence type="ECO:0000256" key="12">
    <source>
        <dbReference type="ARBA" id="ARBA00023212"/>
    </source>
</evidence>
<organism evidence="24 25">
    <name type="scientific">Perkinsus olseni</name>
    <name type="common">Perkinsus atlanticus</name>
    <dbReference type="NCBI Taxonomy" id="32597"/>
    <lineage>
        <taxon>Eukaryota</taxon>
        <taxon>Sar</taxon>
        <taxon>Alveolata</taxon>
        <taxon>Perkinsozoa</taxon>
        <taxon>Perkinsea</taxon>
        <taxon>Perkinsida</taxon>
        <taxon>Perkinsidae</taxon>
        <taxon>Perkinsus</taxon>
    </lineage>
</organism>
<dbReference type="Pfam" id="PF03028">
    <property type="entry name" value="Dynein_heavy"/>
    <property type="match status" value="1"/>
</dbReference>
<dbReference type="InterPro" id="IPR043160">
    <property type="entry name" value="Dynein_C_barrel"/>
</dbReference>
<dbReference type="PANTHER" id="PTHR22878:SF68">
    <property type="entry name" value="DYNEIN HEAVY CHAIN 6, AXONEMAL-LIKE"/>
    <property type="match status" value="1"/>
</dbReference>
<dbReference type="Gene3D" id="1.10.8.1220">
    <property type="match status" value="1"/>
</dbReference>
<dbReference type="FunFam" id="1.20.140.100:FF:000004">
    <property type="entry name" value="Dynein axonemal heavy chain 6"/>
    <property type="match status" value="1"/>
</dbReference>
<dbReference type="Pfam" id="PF18198">
    <property type="entry name" value="AAA_lid_11"/>
    <property type="match status" value="1"/>
</dbReference>
<dbReference type="Pfam" id="PF17852">
    <property type="entry name" value="Dynein_AAA_lid"/>
    <property type="match status" value="1"/>
</dbReference>
<reference evidence="24 25" key="1">
    <citation type="submission" date="2020-04" db="EMBL/GenBank/DDBJ databases">
        <title>Perkinsus olseni comparative genomics.</title>
        <authorList>
            <person name="Bogema D.R."/>
        </authorList>
    </citation>
    <scope>NUCLEOTIDE SEQUENCE [LARGE SCALE GENOMIC DNA]</scope>
    <source>
        <strain evidence="24">00978-12</strain>
    </source>
</reference>
<dbReference type="Pfam" id="PF17857">
    <property type="entry name" value="AAA_lid_1"/>
    <property type="match status" value="1"/>
</dbReference>
<evidence type="ECO:0000256" key="15">
    <source>
        <dbReference type="SAM" id="MobiDB-lite"/>
    </source>
</evidence>
<evidence type="ECO:0000259" key="19">
    <source>
        <dbReference type="Pfam" id="PF12781"/>
    </source>
</evidence>
<name>A0A7J6P1C7_PEROL</name>
<comment type="subcellular location">
    <subcellularLocation>
        <location evidence="1">Cytoplasm</location>
        <location evidence="1">Cytoskeleton</location>
        <location evidence="1">Cilium axoneme</location>
    </subcellularLocation>
</comment>
<evidence type="ECO:0000256" key="11">
    <source>
        <dbReference type="ARBA" id="ARBA00023175"/>
    </source>
</evidence>
<feature type="compositionally biased region" description="Basic and acidic residues" evidence="15">
    <location>
        <begin position="618"/>
        <end position="630"/>
    </location>
</feature>
<dbReference type="InterPro" id="IPR013602">
    <property type="entry name" value="Dynein_heavy_linker"/>
</dbReference>
<dbReference type="Gene3D" id="3.10.490.20">
    <property type="match status" value="1"/>
</dbReference>
<evidence type="ECO:0000259" key="18">
    <source>
        <dbReference type="Pfam" id="PF12777"/>
    </source>
</evidence>
<dbReference type="InterPro" id="IPR042222">
    <property type="entry name" value="Dynein_2_N"/>
</dbReference>
<keyword evidence="10" id="KW-0969">Cilium</keyword>
<feature type="region of interest" description="Disordered" evidence="15">
    <location>
        <begin position="146"/>
        <end position="170"/>
    </location>
</feature>
<sequence length="3363" mass="381005">MDFINFILSSDSLTEEFCYMTRCGGPYDLKIVPFSDIDPYDYLTISVRGVTSFRRGSIEFTPLYEWQKDEALYRRVMKIPFFARFGRWKLYTIWRTAVIRQKIRKSRNLLSKSLFILNPTMRDALLAVRSECVTVSAWSLLDLTTPTTKPGTRPPVVPSEQPGRGRPGKKRFKWPIAEASALPIRGAGGSCCRVEEFAEAQTVCRQTLSKNLVAVRESLKMTVLKACARSLSDFLKANGFHQPKELQSVFSLLEDADGDEEGEEGVAEPDHHFTYTEQATTRTKCRELVRFIRTCEYILSDSVSAMCFRSTEGLLALLDQYMKQVEEEERRRLEGGPSTNLSRAETMKSILAQPYRPGMLGVLDAPPMEKPIFHRRGGEHSSRLEFSPTGQDFRTFIEESLMESLRAVSSSPSFLALPEFRPFVAPLERAVLNNQQLGEVLVAVGERVANLFDKVMDFTATYQRYVRMYDENEVMSIERTTGLMPNWKSIGMVSSSDGSDGLGESGLSELVFRYRDQQQMIAAIEPRKEIGLFRLDAEAFQKTLKPNPVKCLEKLQRYIPEMAMDRIHRLLEELKDANEKLGTLPSNVEEFVHFTTYLGKLAGTDGKDAAASGGSPDGAREEGDGTRVGDGEGEAVISIQAMESRQQDVGRHHGLDRVLAGNTEANINRFIKELGQEIPVMLDCVTKGFDKLRDHKLSDESLASSKEGRQEVLETLERIDQHVAATIVDAQRINDYQEALKIEVTPFEKVDELKVLCGSVSRLWKSLEEWEQTSEQWLQWRFGLVDVDKISKEVAVYQKVAMQSMKQLETNAVAAKFTAKVTAFKNTLPVVMALRNSALKERHWEEINEIIGVELDLESDELTLGVLLSMGVDKSMEEIQEISGRAGAEQSLEEMLDKVKRVWEDLELVLNPYKDSKEIFILGSVDDVITALEDSLVNISTISGSRFVGPIRDEVEEWQKNLMLFQETLDEWLAVQRNWVYLESIFSAGDIKKQLPIESAKFMEIDQHWRNIMKDTNDYSVALVAGTKEGRLEQFKEFNETLDQIQKSLEEYLHSKRKAFPRFFFLSNDELLEILAQARRVQAVQPHLRKCFDNLVKLRFGSGEDDKSGGGSSGGSDIVGMISSEGEEIPFFKVLKARGNVGEVAVGEQPRKEWVAEKEAQVVSCVGMIMWCSETERILQDKDKNKVVDAMRIWYQRNVTQLEDLTDLVRSKLSSIQRRSVVALVTQDVHNRDIIEDLSENNVVSTSSFKWQQQLRYYWDVEEDDCIVNQVDAVIRYGFEYQGATTRLVITPLTDRYDVLNPKCITMGELYGEFNELTQEWTDGLGSSLMRANDLAVASPATVSRCGMVYVDPLDLGWRPFAFTWLYNHLPEGPPYTDAVRGKIWDLMERHLDPAIAWIRRNSAEPLATVDTQLIYSFCFLFEAVLSWEAATLHGAASSDCDPEKNPMIDLRKLDPGNEESAKLLDKIIQSTFCFSMAWSIGGSCDTRSRQMFAQYCEQEFESVSFPRGGSVYDGYVDFVKGSRFLPWEDLVPKFAYKDTDSYLQLLVPNVDSVRFSYVVDKMLTQQKSVLLTGMTGVGKSVILANLLNRMKVHSAVVPVTMTLSAQSNASRIQLTIEGKLEKKRKTLLGAPVNKKMDLGGFYDRKKLFWKEVENTTLLLCAAPPGGGRNEMTPRFTRHSMVLCMPNASHDAMSVIFSSILGGFFAAYKFKPDVQALINAMVGGTIEFYEKISADLLPTPAKSHYLFNLRDVSKVFQGILMARPASCNSADKGVRLWIHEMSRVFYDRLINEEDRKWYVETLLSLVKVKFRADNLQADDLFGAAPLMWGDFLKPGSDNRVYEEITDLGKMAKVLEDYNDEYNLSHSTPMNLSVLRWSEVFLERLRRHVYSTPKSYLDLIHLYTEMLSEKREEKMKVQKRLVVGLDKLREANSVVSSLQEELTALQPILAQKKVETDELIVVVTEERKKADEVAAKVASEEAVVREQAETVQAIQADAQKDLDVAMPALEKAIKSLDALDKKDITEIKSFPKPPALVMMTMEAVNTLLGEKPDWDTAKRVLSDSQFMTKLKEYDKDNIPANVLKKLEKYIQKPEYAPDSVGNQSKAAKSLCMWTHAMDTYSKVAKTVEPKKKRLEEMNQQLAEATEILAGKQKDLKTIQDKVAALKQKLDDTEAEKDRLINEAELTQARLQRAEVLTVGLAGESVRWKETVETMDAEIEALTGDVFLSAAAISYFGSFTGQYRREVVGEWLQNMRELGIPCSDTFSLVAVMGNPVQVREWNLQGLPSDSVSLDNGVLVTRGKRWPLMIDPQEQANKWIKKKEGGGGSSGQLQLLKLGNPKLLLIVENAIRMGNPLLIEDIGETLDPSLEPVLQKAVFNNNGRLQIHLGDSDVDYNPDFRFYMTTKLPNPHYYPEVCIKVTVINFTVTFEGLGEQLLTLVVESELPEVMRRKTELMMQLDKDKKTLQGLEDEILRLLSESQGNILDDEVLISTLQQSKVTAKEIEERVADAEVTKIEIEAACNKYLSVSERGSILYFVVADLANIDPMYQFSLFYFVRKSTVVPLSHVTEYVFKLVCRGLFEVHKLIFSFLIQTQIDRHAGRIDNAEWGLLLRGVGIQDVSGRPGNPDIDLIPDKQWQLLYAVQQQVPQLRDICGHVTRNIDAWRHWCCEENPHLVDLPLNYENTRPPEETEVDEEGREEGQPKTTTLSYFRKLLLLKCLTPEKVLFGAAEYVKRTLGEKYCIFATPMMEEVFADSSHTTPIIFVLSTGADPTQMLLRFAAAEDCESNLHIISLGQGQGPRAQKLMERGYQEGLWVLLQNCHLAKSWMPTLQRLVEAMEGNALISQQFRLFLTSMPADYFPVPILQISVKLTTEPPKGLRANVKRSLIALDDETLNKSRKASAWRRLQFSLKLFHAVIQERRKFGPLGWNIRYEFNDSDLETSTVILHNMLELEDPQIPWDTISFVVGQINYGGRVTDDWDRRCLMATLGRFVTPDIMEKDDYSFSASGTYRLPDSVDEVTVAGFREYVDSLPLSEAPEIFGMHENANISFQQQESDVILNTVLSIQPRESGGGGGRSADEIVYELATQMIDRLPEPITEDSACPDVFAVNDQGMMGSLGTCLSQEMSRFNKLIGRMKKTLTELQRAIKGLIVMTADLDAMFSALQNNYIPSIWEAVAYPSLKPLASWFEDMINRVEFFRDWVINDQPIAYWISAFYFPQGFLTAVLQAYSRFYMVPVDVLGFEFVVQDFDDPLNEVDEPPTEGCLVYGLYMDGCRWDYEEMVLEDQEPGVMYVNAPTIHFVPCKNYKIDPEQYSCPLYKTSVRAGTLSTTGHSTNFVLAIEMDTNKPKDHWVLRGAALLTMLND</sequence>
<dbReference type="FunFam" id="1.10.287.2620:FF:000001">
    <property type="entry name" value="Cytoplasmic dynein heavy chain 1"/>
    <property type="match status" value="1"/>
</dbReference>
<evidence type="ECO:0000313" key="24">
    <source>
        <dbReference type="EMBL" id="KAF4689944.1"/>
    </source>
</evidence>
<evidence type="ECO:0000313" key="25">
    <source>
        <dbReference type="Proteomes" id="UP000541610"/>
    </source>
</evidence>
<dbReference type="EMBL" id="JABANP010000111">
    <property type="protein sequence ID" value="KAF4689944.1"/>
    <property type="molecule type" value="Genomic_DNA"/>
</dbReference>
<feature type="domain" description="Dynein heavy chain region D6 P-loop" evidence="16">
    <location>
        <begin position="2756"/>
        <end position="2870"/>
    </location>
</feature>
<feature type="domain" description="Dynein heavy chain C-terminal" evidence="23">
    <location>
        <begin position="3051"/>
        <end position="3359"/>
    </location>
</feature>
<keyword evidence="12" id="KW-0206">Cytoskeleton</keyword>
<feature type="domain" description="Dynein heavy chain 3 AAA+ lid" evidence="21">
    <location>
        <begin position="1725"/>
        <end position="1808"/>
    </location>
</feature>
<dbReference type="InterPro" id="IPR041466">
    <property type="entry name" value="Dynein_AAA5_ext"/>
</dbReference>
<comment type="caution">
    <text evidence="24">The sequence shown here is derived from an EMBL/GenBank/DDBJ whole genome shotgun (WGS) entry which is preliminary data.</text>
</comment>
<dbReference type="InterPro" id="IPR041589">
    <property type="entry name" value="DNAH3_AAA_lid_1"/>
</dbReference>
<evidence type="ECO:0000256" key="5">
    <source>
        <dbReference type="ARBA" id="ARBA00022737"/>
    </source>
</evidence>
<evidence type="ECO:0000256" key="13">
    <source>
        <dbReference type="ARBA" id="ARBA00023273"/>
    </source>
</evidence>
<evidence type="ECO:0000256" key="6">
    <source>
        <dbReference type="ARBA" id="ARBA00022741"/>
    </source>
</evidence>
<evidence type="ECO:0000259" key="23">
    <source>
        <dbReference type="Pfam" id="PF18199"/>
    </source>
</evidence>
<dbReference type="FunFam" id="1.20.920.20:FF:000006">
    <property type="entry name" value="Dynein, axonemal, heavy chain 6"/>
    <property type="match status" value="1"/>
</dbReference>
<dbReference type="FunFam" id="3.40.50.300:FF:000362">
    <property type="entry name" value="Dynein, axonemal, heavy chain 6"/>
    <property type="match status" value="1"/>
</dbReference>
<proteinExistence type="inferred from homology"/>
<evidence type="ECO:0008006" key="26">
    <source>
        <dbReference type="Google" id="ProtNLM"/>
    </source>
</evidence>
<dbReference type="FunFam" id="1.10.8.720:FF:000001">
    <property type="entry name" value="dynein heavy chain 7, axonemal"/>
    <property type="match status" value="1"/>
</dbReference>
<dbReference type="GO" id="GO:0030286">
    <property type="term" value="C:dynein complex"/>
    <property type="evidence" value="ECO:0007669"/>
    <property type="project" value="UniProtKB-KW"/>
</dbReference>
<evidence type="ECO:0000256" key="8">
    <source>
        <dbReference type="ARBA" id="ARBA00023017"/>
    </source>
</evidence>
<keyword evidence="8" id="KW-0243">Dynein</keyword>
<dbReference type="Gene3D" id="3.40.50.300">
    <property type="entry name" value="P-loop containing nucleotide triphosphate hydrolases"/>
    <property type="match status" value="5"/>
</dbReference>
<dbReference type="Pfam" id="PF08393">
    <property type="entry name" value="DHC_N2"/>
    <property type="match status" value="1"/>
</dbReference>
<dbReference type="Gene3D" id="1.20.920.30">
    <property type="match status" value="1"/>
</dbReference>
<dbReference type="Gene3D" id="1.20.1270.280">
    <property type="match status" value="1"/>
</dbReference>
<evidence type="ECO:0000259" key="17">
    <source>
        <dbReference type="Pfam" id="PF08393"/>
    </source>
</evidence>
<feature type="region of interest" description="Disordered" evidence="15">
    <location>
        <begin position="605"/>
        <end position="631"/>
    </location>
</feature>
<feature type="coiled-coil region" evidence="14">
    <location>
        <begin position="2450"/>
        <end position="2519"/>
    </location>
</feature>
<keyword evidence="11" id="KW-0505">Motor protein</keyword>
<dbReference type="InterPro" id="IPR004273">
    <property type="entry name" value="Dynein_heavy_D6_P-loop"/>
</dbReference>
<keyword evidence="3" id="KW-0963">Cytoplasm</keyword>